<feature type="domain" description="PDZ" evidence="2">
    <location>
        <begin position="14"/>
        <end position="111"/>
    </location>
</feature>
<dbReference type="PANTHER" id="PTHR43265">
    <property type="entry name" value="ESTERASE ESTD"/>
    <property type="match status" value="1"/>
</dbReference>
<dbReference type="EMBL" id="FOLE01000012">
    <property type="protein sequence ID" value="SFC91486.1"/>
    <property type="molecule type" value="Genomic_DNA"/>
</dbReference>
<gene>
    <name evidence="3" type="ORF">SAMN05421780_11231</name>
</gene>
<dbReference type="GO" id="GO:0052689">
    <property type="term" value="F:carboxylic ester hydrolase activity"/>
    <property type="evidence" value="ECO:0007669"/>
    <property type="project" value="TreeGrafter"/>
</dbReference>
<dbReference type="Proteomes" id="UP000199514">
    <property type="component" value="Unassembled WGS sequence"/>
</dbReference>
<proteinExistence type="predicted"/>
<feature type="chain" id="PRO_5011600510" description="PDZ domain-containing protein" evidence="1">
    <location>
        <begin position="24"/>
        <end position="458"/>
    </location>
</feature>
<evidence type="ECO:0000256" key="1">
    <source>
        <dbReference type="SAM" id="SignalP"/>
    </source>
</evidence>
<protein>
    <recommendedName>
        <fullName evidence="2">PDZ domain-containing protein</fullName>
    </recommendedName>
</protein>
<dbReference type="InterPro" id="IPR036034">
    <property type="entry name" value="PDZ_sf"/>
</dbReference>
<accession>A0A1I1N2B1</accession>
<dbReference type="InterPro" id="IPR053145">
    <property type="entry name" value="AB_hydrolase_Est10"/>
</dbReference>
<evidence type="ECO:0000259" key="2">
    <source>
        <dbReference type="PROSITE" id="PS50106"/>
    </source>
</evidence>
<keyword evidence="4" id="KW-1185">Reference proteome</keyword>
<evidence type="ECO:0000313" key="4">
    <source>
        <dbReference type="Proteomes" id="UP000199514"/>
    </source>
</evidence>
<dbReference type="PANTHER" id="PTHR43265:SF1">
    <property type="entry name" value="ESTERASE ESTD"/>
    <property type="match status" value="1"/>
</dbReference>
<reference evidence="3 4" key="1">
    <citation type="submission" date="2016-10" db="EMBL/GenBank/DDBJ databases">
        <authorList>
            <person name="de Groot N.N."/>
        </authorList>
    </citation>
    <scope>NUCLEOTIDE SEQUENCE [LARGE SCALE GENOMIC DNA]</scope>
    <source>
        <strain evidence="3 4">DSM 6793</strain>
    </source>
</reference>
<dbReference type="Gene3D" id="2.30.42.10">
    <property type="match status" value="1"/>
</dbReference>
<organism evidence="3 4">
    <name type="scientific">Flexibacter flexilis DSM 6793</name>
    <dbReference type="NCBI Taxonomy" id="927664"/>
    <lineage>
        <taxon>Bacteria</taxon>
        <taxon>Pseudomonadati</taxon>
        <taxon>Bacteroidota</taxon>
        <taxon>Cytophagia</taxon>
        <taxon>Cytophagales</taxon>
        <taxon>Flexibacteraceae</taxon>
        <taxon>Flexibacter</taxon>
    </lineage>
</organism>
<dbReference type="PROSITE" id="PS50106">
    <property type="entry name" value="PDZ"/>
    <property type="match status" value="1"/>
</dbReference>
<dbReference type="STRING" id="927664.SAMN05421780_11231"/>
<evidence type="ECO:0000313" key="3">
    <source>
        <dbReference type="EMBL" id="SFC91486.1"/>
    </source>
</evidence>
<sequence>MNLRKFFILLWLLVITLATQAQNALPRKGYLGIKASDLTDETAISQGLKVTLGVIVDKIAPRSTADRLQLLQGDIITQINLKEVNNLNDLGKITNALRENDKIRVQIWREGQNMVLAGNVLAKPLETDSLTDVIYGQARTKQGGTIRTILNKPRRLGQIPVIVLVTDYACTPIEQLPSTQYGLLIKDWCAEGFAVMRVEKSGLGDNLSTPDCDQADWKTEAAGYEAGLKAVRQYDFVDTNAIFVFGHGIGGTIAPYIAQKQRAAGLIVYGTTFQTWFEFLLKMYRFQNGLRSLDFEDSDKQLRTLRQFLDEWLSQKKSVTLLAKNPQYKTLLTNELLNTPNTKMVWGRHEKFWQQLDSLPLATAWRKAQTPVLSIWGAFDTQAFEQDHLCMAQHLHQNGIVGSEYIRLDSSNHYFIKTNTIEEGQMLMQSRNSQMMHTMFNPKVINVTTAWIRKRTSK</sequence>
<dbReference type="OrthoDB" id="9809549at2"/>
<keyword evidence="1" id="KW-0732">Signal</keyword>
<dbReference type="InterPro" id="IPR001478">
    <property type="entry name" value="PDZ"/>
</dbReference>
<dbReference type="RefSeq" id="WP_091516062.1">
    <property type="nucleotide sequence ID" value="NZ_FOLE01000012.1"/>
</dbReference>
<dbReference type="SMART" id="SM00228">
    <property type="entry name" value="PDZ"/>
    <property type="match status" value="1"/>
</dbReference>
<name>A0A1I1N2B1_9BACT</name>
<dbReference type="AlphaFoldDB" id="A0A1I1N2B1"/>
<dbReference type="Gene3D" id="3.40.50.1820">
    <property type="entry name" value="alpha/beta hydrolase"/>
    <property type="match status" value="1"/>
</dbReference>
<dbReference type="SUPFAM" id="SSF53474">
    <property type="entry name" value="alpha/beta-Hydrolases"/>
    <property type="match status" value="1"/>
</dbReference>
<feature type="signal peptide" evidence="1">
    <location>
        <begin position="1"/>
        <end position="23"/>
    </location>
</feature>
<dbReference type="Pfam" id="PF13180">
    <property type="entry name" value="PDZ_2"/>
    <property type="match status" value="1"/>
</dbReference>
<dbReference type="SUPFAM" id="SSF50156">
    <property type="entry name" value="PDZ domain-like"/>
    <property type="match status" value="1"/>
</dbReference>
<dbReference type="InterPro" id="IPR029058">
    <property type="entry name" value="AB_hydrolase_fold"/>
</dbReference>